<sequence length="225" mass="25442">MVQESNVDVYEVQPHELVCGLIEVIRETEKQIGYYEMKKMTKEHLDKNSKPIFEKKAKNLTTAEITALASKLYTKLMMKGTIQALSALSKYHAEAKGMSKQQLLSDRHKPKRLSKHMEATGIPKPLNVAAHAIVSGRHPEAKAARRILAKFKIRIDDPDNGVYLPRDSRFLPHEDMPNAPSHAKIHTKEYYLNVTNILSGTTSPLECRVALKLIAKKLQNGTLEY</sequence>
<evidence type="ECO:0000313" key="2">
    <source>
        <dbReference type="Proteomes" id="UP001156870"/>
    </source>
</evidence>
<organism evidence="1 2">
    <name type="scientific">Marinibactrum halimedae</name>
    <dbReference type="NCBI Taxonomy" id="1444977"/>
    <lineage>
        <taxon>Bacteria</taxon>
        <taxon>Pseudomonadati</taxon>
        <taxon>Pseudomonadota</taxon>
        <taxon>Gammaproteobacteria</taxon>
        <taxon>Cellvibrionales</taxon>
        <taxon>Cellvibrionaceae</taxon>
        <taxon>Marinibactrum</taxon>
    </lineage>
</organism>
<evidence type="ECO:0000313" key="1">
    <source>
        <dbReference type="EMBL" id="GLS27603.1"/>
    </source>
</evidence>
<reference evidence="1 2" key="1">
    <citation type="journal article" date="2014" name="Int. J. Syst. Evol. Microbiol.">
        <title>Complete genome sequence of Corynebacterium casei LMG S-19264T (=DSM 44701T), isolated from a smear-ripened cheese.</title>
        <authorList>
            <consortium name="US DOE Joint Genome Institute (JGI-PGF)"/>
            <person name="Walter F."/>
            <person name="Albersmeier A."/>
            <person name="Kalinowski J."/>
            <person name="Ruckert C."/>
        </authorList>
    </citation>
    <scope>NUCLEOTIDE SEQUENCE [LARGE SCALE GENOMIC DNA]</scope>
    <source>
        <strain evidence="1 2">NBRC 110095</strain>
    </source>
</reference>
<dbReference type="RefSeq" id="WP_232592527.1">
    <property type="nucleotide sequence ID" value="NZ_BSPD01000085.1"/>
</dbReference>
<keyword evidence="2" id="KW-1185">Reference proteome</keyword>
<dbReference type="InterPro" id="IPR032871">
    <property type="entry name" value="AHH_dom_containing"/>
</dbReference>
<dbReference type="EMBL" id="BSPD01000085">
    <property type="protein sequence ID" value="GLS27603.1"/>
    <property type="molecule type" value="Genomic_DNA"/>
</dbReference>
<gene>
    <name evidence="1" type="ORF">GCM10007877_33220</name>
</gene>
<dbReference type="Pfam" id="PF14412">
    <property type="entry name" value="AHH"/>
    <property type="match status" value="1"/>
</dbReference>
<comment type="caution">
    <text evidence="1">The sequence shown here is derived from an EMBL/GenBank/DDBJ whole genome shotgun (WGS) entry which is preliminary data.</text>
</comment>
<proteinExistence type="predicted"/>
<accession>A0AA37WNI6</accession>
<dbReference type="Proteomes" id="UP001156870">
    <property type="component" value="Unassembled WGS sequence"/>
</dbReference>
<name>A0AA37WNI6_9GAMM</name>
<dbReference type="AlphaFoldDB" id="A0AA37WNI6"/>
<protein>
    <submittedName>
        <fullName evidence="1">Uncharacterized protein</fullName>
    </submittedName>
</protein>